<organism evidence="4 5">
    <name type="scientific">Streptomyces alkaliphilus</name>
    <dbReference type="NCBI Taxonomy" id="1472722"/>
    <lineage>
        <taxon>Bacteria</taxon>
        <taxon>Bacillati</taxon>
        <taxon>Actinomycetota</taxon>
        <taxon>Actinomycetes</taxon>
        <taxon>Kitasatosporales</taxon>
        <taxon>Streptomycetaceae</taxon>
        <taxon>Streptomyces</taxon>
    </lineage>
</organism>
<dbReference type="EMBL" id="VKHT01000031">
    <property type="protein sequence ID" value="MBB0242959.1"/>
    <property type="molecule type" value="Genomic_DNA"/>
</dbReference>
<dbReference type="Pfam" id="PF01590">
    <property type="entry name" value="GAF"/>
    <property type="match status" value="1"/>
</dbReference>
<evidence type="ECO:0000256" key="1">
    <source>
        <dbReference type="ARBA" id="ARBA00006754"/>
    </source>
</evidence>
<dbReference type="PANTHER" id="PTHR33744">
    <property type="entry name" value="CARBOHYDRATE DIACID REGULATOR"/>
    <property type="match status" value="1"/>
</dbReference>
<comment type="similarity">
    <text evidence="1">Belongs to the CdaR family.</text>
</comment>
<dbReference type="PANTHER" id="PTHR33744:SF1">
    <property type="entry name" value="DNA-BINDING TRANSCRIPTIONAL ACTIVATOR ADER"/>
    <property type="match status" value="1"/>
</dbReference>
<name>A0A7W3T9W4_9ACTN</name>
<reference evidence="5" key="1">
    <citation type="submission" date="2019-10" db="EMBL/GenBank/DDBJ databases">
        <title>Streptomyces sp. nov., a novel actinobacterium isolated from alkaline environment.</title>
        <authorList>
            <person name="Golinska P."/>
        </authorList>
    </citation>
    <scope>NUCLEOTIDE SEQUENCE [LARGE SCALE GENOMIC DNA]</scope>
    <source>
        <strain evidence="5">DSM 42118</strain>
    </source>
</reference>
<evidence type="ECO:0000313" key="4">
    <source>
        <dbReference type="EMBL" id="MBB0242959.1"/>
    </source>
</evidence>
<evidence type="ECO:0000313" key="5">
    <source>
        <dbReference type="Proteomes" id="UP000538929"/>
    </source>
</evidence>
<sequence>MIETAMAGRSRLMGYGNSAEAEPLTVLELLAREAPRSSFDDLMRGARGRMLSEAGPARLERAVQLGLTVQAAAESGRRREAAMASLVDTARDMIVPDDPEALLGVITRRARRLLGLDMAFITLRKPESGSYVHSSDGETTMLTVDLQIDEGYGIGEAPRGRRAPWWTADYPGDDSFPHSEQLDRVVRAEGLRAVLAVPLTHDEVTLGILYCADRKLRHFTPDEVSLTRSLADLAAVAFERSRLLERTRTELVRRELAHDSERVTTARLACLVEARDKLNALVLDGGDIAEVARRTAEALGGSVVMYGTDGKALAGDAGVLAEVEEAMAVKALLSAIDTGAPVRIDDRLWVAPAVAGGEEPGGLLLCTDQPLTEGDVRFLVFAGRTAGLVLLLRRNTAMAAGPLREEFLDELLSDPPRSPCRTADRARRLGIDPDRRYSVVVVRPVDADRGQAAVWAASHAYRESGLGALHGDCVVLLLPREDAADAAAGIHRELSPLLSGPLTVGAAGPAQDLAAIREVYDEARRCLDALIALGGRGGHAAARDLGFVGLLLSDGHDVTAYIGSVLGSVLRHDEQRDAGLVRTLEAYFAAGASPTRAAKVLHVHPNTVSRRLERLTGLLGPDWQEPARTLELQLALRLLRTRAVLGQRRTAAPGDSPEPSHAGRPVG</sequence>
<comment type="caution">
    <text evidence="4">The sequence shown here is derived from an EMBL/GenBank/DDBJ whole genome shotgun (WGS) entry which is preliminary data.</text>
</comment>
<evidence type="ECO:0000256" key="2">
    <source>
        <dbReference type="SAM" id="MobiDB-lite"/>
    </source>
</evidence>
<protein>
    <submittedName>
        <fullName evidence="4">GAF domain-containing protein</fullName>
    </submittedName>
</protein>
<proteinExistence type="inferred from homology"/>
<dbReference type="SMART" id="SM00065">
    <property type="entry name" value="GAF"/>
    <property type="match status" value="1"/>
</dbReference>
<dbReference type="InterPro" id="IPR003018">
    <property type="entry name" value="GAF"/>
</dbReference>
<dbReference type="AlphaFoldDB" id="A0A7W3T9W4"/>
<dbReference type="InterPro" id="IPR029016">
    <property type="entry name" value="GAF-like_dom_sf"/>
</dbReference>
<keyword evidence="5" id="KW-1185">Reference proteome</keyword>
<dbReference type="InterPro" id="IPR025736">
    <property type="entry name" value="PucR_C-HTH_dom"/>
</dbReference>
<dbReference type="InterPro" id="IPR041522">
    <property type="entry name" value="CdaR_GGDEF"/>
</dbReference>
<dbReference type="Pfam" id="PF17853">
    <property type="entry name" value="GGDEF_2"/>
    <property type="match status" value="1"/>
</dbReference>
<dbReference type="InterPro" id="IPR042070">
    <property type="entry name" value="PucR_C-HTH_sf"/>
</dbReference>
<feature type="region of interest" description="Disordered" evidence="2">
    <location>
        <begin position="648"/>
        <end position="667"/>
    </location>
</feature>
<evidence type="ECO:0000259" key="3">
    <source>
        <dbReference type="SMART" id="SM00065"/>
    </source>
</evidence>
<dbReference type="Gene3D" id="3.30.450.40">
    <property type="match status" value="1"/>
</dbReference>
<feature type="domain" description="GAF" evidence="3">
    <location>
        <begin position="98"/>
        <end position="248"/>
    </location>
</feature>
<dbReference type="SUPFAM" id="SSF55781">
    <property type="entry name" value="GAF domain-like"/>
    <property type="match status" value="1"/>
</dbReference>
<accession>A0A7W3T9W4</accession>
<dbReference type="Proteomes" id="UP000538929">
    <property type="component" value="Unassembled WGS sequence"/>
</dbReference>
<gene>
    <name evidence="4" type="ORF">FNQ90_02250</name>
</gene>
<dbReference type="Pfam" id="PF13556">
    <property type="entry name" value="HTH_30"/>
    <property type="match status" value="1"/>
</dbReference>
<dbReference type="InterPro" id="IPR051448">
    <property type="entry name" value="CdaR-like_regulators"/>
</dbReference>
<dbReference type="Gene3D" id="1.10.10.2840">
    <property type="entry name" value="PucR C-terminal helix-turn-helix domain"/>
    <property type="match status" value="1"/>
</dbReference>